<proteinExistence type="predicted"/>
<reference evidence="1" key="1">
    <citation type="submission" date="2020-06" db="EMBL/GenBank/DDBJ databases">
        <title>Lateral gene transfer of anion-conducting channel rhodopsins between green algae and giant viruses.</title>
        <authorList>
            <person name="Rozenberg A."/>
            <person name="Oppermann J."/>
            <person name="Wietek J."/>
            <person name="Fernandez Lahore R.G."/>
            <person name="Sandaa R.-A."/>
            <person name="Bratbak G."/>
            <person name="Hegemann P."/>
            <person name="Beja O."/>
        </authorList>
    </citation>
    <scope>NUCLEOTIDE SEQUENCE</scope>
    <source>
        <strain evidence="1">01B</strain>
    </source>
</reference>
<dbReference type="EMBL" id="MT663542">
    <property type="protein sequence ID" value="QOI90617.1"/>
    <property type="molecule type" value="Genomic_DNA"/>
</dbReference>
<protein>
    <submittedName>
        <fullName evidence="1">Uncharacterized protein</fullName>
    </submittedName>
</protein>
<gene>
    <name evidence="1" type="ORF">HWQ62_00486</name>
</gene>
<sequence length="117" mass="14247">MSLTYVTKDKFNLYKDKIEELGLVKEMEENILRLFQESFEYDPEKSTYSSEKYKQNREYHLKKTNGERGYPESKLKAVNKYNENNREEVNRKRRERYQRTKDLLKKECAQVNLTTFA</sequence>
<organismHost>
    <name type="scientific">Pyramimonas plurioculata</name>
    <dbReference type="NCBI Taxonomy" id="36893"/>
</organismHost>
<organism evidence="1">
    <name type="scientific">Pyramimonas orientalis virus</name>
    <name type="common">PoV01</name>
    <dbReference type="NCBI Taxonomy" id="455367"/>
    <lineage>
        <taxon>Viruses</taxon>
        <taxon>Varidnaviria</taxon>
        <taxon>Bamfordvirae</taxon>
        <taxon>Nucleocytoviricota</taxon>
        <taxon>Megaviricetes</taxon>
        <taxon>Imitervirales</taxon>
        <taxon>Allomimiviridae</taxon>
        <taxon>Heliosvirus</taxon>
        <taxon>Heliosvirus raunefjordenense</taxon>
    </lineage>
</organism>
<accession>A0A7M3UPD4</accession>
<evidence type="ECO:0000313" key="1">
    <source>
        <dbReference type="EMBL" id="QOI90617.1"/>
    </source>
</evidence>
<name>A0A7M3UPD4_POV01</name>